<keyword evidence="2" id="KW-1185">Reference proteome</keyword>
<organism evidence="1">
    <name type="scientific">Solanum lycopersicum</name>
    <name type="common">Tomato</name>
    <name type="synonym">Lycopersicon esculentum</name>
    <dbReference type="NCBI Taxonomy" id="4081"/>
    <lineage>
        <taxon>Eukaryota</taxon>
        <taxon>Viridiplantae</taxon>
        <taxon>Streptophyta</taxon>
        <taxon>Embryophyta</taxon>
        <taxon>Tracheophyta</taxon>
        <taxon>Spermatophyta</taxon>
        <taxon>Magnoliopsida</taxon>
        <taxon>eudicotyledons</taxon>
        <taxon>Gunneridae</taxon>
        <taxon>Pentapetalae</taxon>
        <taxon>asterids</taxon>
        <taxon>lamiids</taxon>
        <taxon>Solanales</taxon>
        <taxon>Solanaceae</taxon>
        <taxon>Solanoideae</taxon>
        <taxon>Solaneae</taxon>
        <taxon>Solanum</taxon>
        <taxon>Solanum subgen. Lycopersicon</taxon>
    </lineage>
</organism>
<dbReference type="PaxDb" id="4081-Solyc01g058060.1.1"/>
<dbReference type="GO" id="GO:0003735">
    <property type="term" value="F:structural constituent of ribosome"/>
    <property type="evidence" value="ECO:0000318"/>
    <property type="project" value="GO_Central"/>
</dbReference>
<protein>
    <submittedName>
        <fullName evidence="1">Uncharacterized protein</fullName>
    </submittedName>
</protein>
<reference evidence="1" key="1">
    <citation type="journal article" date="2012" name="Nature">
        <title>The tomato genome sequence provides insights into fleshy fruit evolution.</title>
        <authorList>
            <consortium name="Tomato Genome Consortium"/>
        </authorList>
    </citation>
    <scope>NUCLEOTIDE SEQUENCE [LARGE SCALE GENOMIC DNA]</scope>
    <source>
        <strain evidence="1">cv. Heinz 1706</strain>
    </source>
</reference>
<evidence type="ECO:0000313" key="2">
    <source>
        <dbReference type="Proteomes" id="UP000004994"/>
    </source>
</evidence>
<sequence length="70" mass="7815">MAEVEADVATSHSRKRTFKNFSYRGLNPNFFLTCLPMILLSCPCSSSQNIPAVFEEEAYGFHQEAPQGVT</sequence>
<name>A0A3Q7EEI5_SOLLC</name>
<dbReference type="EnsemblPlants" id="Solyc01g058060.1.1">
    <property type="protein sequence ID" value="Solyc01g058060.1.1.1"/>
    <property type="gene ID" value="Solyc01g058060.1"/>
</dbReference>
<dbReference type="GO" id="GO:0005763">
    <property type="term" value="C:mitochondrial small ribosomal subunit"/>
    <property type="evidence" value="ECO:0000318"/>
    <property type="project" value="GO_Central"/>
</dbReference>
<dbReference type="AlphaFoldDB" id="A0A3Q7EEI5"/>
<dbReference type="Proteomes" id="UP000004994">
    <property type="component" value="Chromosome 1"/>
</dbReference>
<reference evidence="1" key="2">
    <citation type="submission" date="2019-01" db="UniProtKB">
        <authorList>
            <consortium name="EnsemblPlants"/>
        </authorList>
    </citation>
    <scope>IDENTIFICATION</scope>
    <source>
        <strain evidence="1">cv. Heinz 1706</strain>
    </source>
</reference>
<evidence type="ECO:0000313" key="1">
    <source>
        <dbReference type="EnsemblPlants" id="Solyc01g058060.1.1.1"/>
    </source>
</evidence>
<proteinExistence type="predicted"/>
<dbReference type="Gramene" id="Solyc01g058060.1.1">
    <property type="protein sequence ID" value="Solyc01g058060.1.1.1"/>
    <property type="gene ID" value="Solyc01g058060.1"/>
</dbReference>
<accession>A0A3Q7EEI5</accession>
<dbReference type="STRING" id="4081.A0A3Q7EEI5"/>
<dbReference type="InParanoid" id="A0A3Q7EEI5"/>